<dbReference type="HAMAP" id="MF_04003">
    <property type="entry name" value="PPV_L2"/>
    <property type="match status" value="1"/>
</dbReference>
<evidence type="ECO:0000256" key="6">
    <source>
        <dbReference type="ARBA" id="ARBA00022812"/>
    </source>
</evidence>
<keyword evidence="3 15" id="KW-0167">Capsid protein</keyword>
<dbReference type="OrthoDB" id="8047at10239"/>
<keyword evidence="5 15" id="KW-0945">Host-virus interaction</keyword>
<keyword evidence="12 15" id="KW-0238">DNA-binding</keyword>
<evidence type="ECO:0000256" key="10">
    <source>
        <dbReference type="ARBA" id="ARBA00023046"/>
    </source>
</evidence>
<feature type="region of interest" description="Disordered" evidence="16">
    <location>
        <begin position="76"/>
        <end position="123"/>
    </location>
</feature>
<feature type="compositionally biased region" description="Polar residues" evidence="16">
    <location>
        <begin position="183"/>
        <end position="201"/>
    </location>
</feature>
<keyword evidence="11 15" id="KW-1176">Cytoplasmic inwards viral transport</keyword>
<evidence type="ECO:0000256" key="12">
    <source>
        <dbReference type="ARBA" id="ARBA00023125"/>
    </source>
</evidence>
<evidence type="ECO:0000256" key="3">
    <source>
        <dbReference type="ARBA" id="ARBA00022561"/>
    </source>
</evidence>
<keyword evidence="18" id="KW-1185">Reference proteome</keyword>
<feature type="compositionally biased region" description="Gly residues" evidence="16">
    <location>
        <begin position="104"/>
        <end position="113"/>
    </location>
</feature>
<keyword evidence="13" id="KW-1015">Disulfide bond</keyword>
<dbReference type="GO" id="GO:0005198">
    <property type="term" value="F:structural molecule activity"/>
    <property type="evidence" value="ECO:0007669"/>
    <property type="project" value="UniProtKB-UniRule"/>
</dbReference>
<proteinExistence type="inferred from homology"/>
<keyword evidence="9 15" id="KW-1177">Microtubular inwards viral transport</keyword>
<evidence type="ECO:0000256" key="15">
    <source>
        <dbReference type="HAMAP-Rule" id="MF_04003"/>
    </source>
</evidence>
<dbReference type="RefSeq" id="YP_009252395.1">
    <property type="nucleotide sequence ID" value="NC_030151.1"/>
</dbReference>
<keyword evidence="10" id="KW-1039">Host endosome</keyword>
<evidence type="ECO:0000313" key="18">
    <source>
        <dbReference type="Proteomes" id="UP000104464"/>
    </source>
</evidence>
<protein>
    <recommendedName>
        <fullName evidence="15">Minor capsid protein L2</fullName>
    </recommendedName>
</protein>
<accession>A0A182BAF1</accession>
<keyword evidence="6" id="KW-1040">Host Golgi apparatus</keyword>
<comment type="subunit">
    <text evidence="15">Interacts with major capsid protein L1. Interacts with E2; this interaction inhibits E2 transcriptional activity but not the DNA replication function E2. Interacts with host HSPA8; this interaction is required for L2 nuclear translocation. Interacts with host importins KPNB2 and KPNB3. Forms a complex with importin alpha2-beta1 heterodimers via interaction with the importin alpha2 adapter. Interacts with host DYNLT1; this interaction is essential for virus intracellular transport during entry. Interacts (via C-terminus) with host retromer subunits VPS35 AND VPS29.</text>
</comment>
<organism evidence="17 18">
    <name type="scientific">Cervus elaphus papillomavirus 1</name>
    <dbReference type="NCBI Taxonomy" id="1163699"/>
    <lineage>
        <taxon>Viruses</taxon>
        <taxon>Monodnaviria</taxon>
        <taxon>Shotokuvirae</taxon>
        <taxon>Cossaviricota</taxon>
        <taxon>Papovaviricetes</taxon>
        <taxon>Zurhausenvirales</taxon>
        <taxon>Papillomaviridae</taxon>
        <taxon>Firstpapillomavirinae</taxon>
        <taxon>Epsilonpapillomavirus</taxon>
        <taxon>Epsilonpapillomavirus 2</taxon>
    </lineage>
</organism>
<evidence type="ECO:0000256" key="8">
    <source>
        <dbReference type="ARBA" id="ARBA00022921"/>
    </source>
</evidence>
<comment type="function">
    <text evidence="15">Minor protein of the capsid that localizes along the inner surface of the virion, within the central cavities beneath the L1 pentamers. Plays a role in capsid stabilization through interaction with the major capsid protein L1. Once the virion enters the host cell, L2 escorts the genomic DNA into the nucleus by promoting escape from the endosomal compartments and traffic through the host Golgi network. Mechanistically, the C-terminus of L2 possesses a cell-penetrating peptide that protudes from the host endosome, interacts with host cytoplasmic retromer cargo and thereby mediates the capsid delivery to the host trans-Golgi network. Plays a role through its interaction with host dynein in the intracellular microtubule-dependent transport of viral capsid toward the nucleus. Mediates the viral genome import into the nucleus through binding to host importins. Once within the nucleus, L2 localizes viral genomes to host PML bodies in order to activate early gene expression for establishment of infection. Later on, promotes late gene expression by interacting with the viral E2 protein and by inhibiting its transcriptional activation functions. During virion assembly, encapsidates the genome by direct interaction with the viral DNA.</text>
</comment>
<dbReference type="GO" id="GO:0046718">
    <property type="term" value="P:symbiont entry into host cell"/>
    <property type="evidence" value="ECO:0007669"/>
    <property type="project" value="UniProtKB-KW"/>
</dbReference>
<dbReference type="InterPro" id="IPR000784">
    <property type="entry name" value="Late_L2"/>
</dbReference>
<dbReference type="GO" id="GO:0075521">
    <property type="term" value="P:microtubule-dependent intracellular transport of viral material towards nucleus"/>
    <property type="evidence" value="ECO:0007669"/>
    <property type="project" value="UniProtKB-UniRule"/>
</dbReference>
<evidence type="ECO:0000256" key="2">
    <source>
        <dbReference type="ARBA" id="ARBA00022553"/>
    </source>
</evidence>
<dbReference type="Pfam" id="PF00513">
    <property type="entry name" value="Late_protein_L2"/>
    <property type="match status" value="1"/>
</dbReference>
<dbReference type="KEGG" id="vg:27815557"/>
<sequence>MAVRVRSGRVKRASPYDLYRTCATGDCPPDVIPKVEGNTLADKILKWGSLGVYFGGLGIGTGQARPGLGTYTPLGRGGGGVTPRPGTRPLGTPFGGRPIDTIGSGIGRPGIGRPGTIDTPVDSILPESPAVVTPDSMPTDPGIGGMDVDVELVEEPSIRLIEPHAPDDVAVLDVRPTEHDLSVRTTNSSTVHHNPSFQGGSTLYSEVGETSGVENVLIAGSNIGGEAHENIELQWYTEPRSSTPADTPVGRVRGRANWFSRRYYDQYTAEDIGLLTDPRDYFYEVENPAFEGDSFDVAGPAVSAEPLQVELRDITHVSAARALSGPSGRIGLGRIGFRSTLQTRSGVSIGQPLHFRYSFSTIAGETSLELLPHSFSQEPVDVGFYETAAGDSDFVLVDLDSTESIYSDSHLIDSDTDSLHGILVLYENEAIDTVPVETVDQFPPDLIQRPVTVPDTGLWPSSKGEPPAVIAEDDIPGIIILTDSDAGFFWNTFLHPSLLSKKKGKKTF</sequence>
<keyword evidence="8 15" id="KW-0426">Late protein</keyword>
<keyword evidence="4 15" id="KW-1048">Host nucleus</keyword>
<evidence type="ECO:0000256" key="16">
    <source>
        <dbReference type="SAM" id="MobiDB-lite"/>
    </source>
</evidence>
<comment type="subcellular location">
    <subcellularLocation>
        <location evidence="15">Virion</location>
    </subcellularLocation>
    <subcellularLocation>
        <location evidence="15">Host nucleus</location>
    </subcellularLocation>
</comment>
<evidence type="ECO:0000256" key="5">
    <source>
        <dbReference type="ARBA" id="ARBA00022581"/>
    </source>
</evidence>
<reference evidence="17 18" key="1">
    <citation type="journal article" date="2016" name="Virus Genes">
        <title>Genomic characterization of a novel Epsilonpapillomavirus associated with pigmented papillomas in a red deer (Cervus elaphus).</title>
        <authorList>
            <person name="Munday J.S."/>
            <person name="Vaatstra B.L."/>
            <person name="Dunowska M."/>
            <person name="Laurie R.E."/>
            <person name="Hills S."/>
        </authorList>
    </citation>
    <scope>NUCLEOTIDE SEQUENCE [LARGE SCALE GENOMIC DNA]</scope>
    <source>
        <strain evidence="17">BernieDPV</strain>
    </source>
</reference>
<evidence type="ECO:0000256" key="7">
    <source>
        <dbReference type="ARBA" id="ARBA00022844"/>
    </source>
</evidence>
<dbReference type="GO" id="GO:0042025">
    <property type="term" value="C:host cell nucleus"/>
    <property type="evidence" value="ECO:0007669"/>
    <property type="project" value="UniProtKB-SubCell"/>
</dbReference>
<keyword evidence="7 15" id="KW-0946">Virion</keyword>
<keyword evidence="14 15" id="KW-1160">Virus entry into host cell</keyword>
<dbReference type="Proteomes" id="UP000104464">
    <property type="component" value="Segment"/>
</dbReference>
<dbReference type="GO" id="GO:0075732">
    <property type="term" value="P:viral penetration into host nucleus"/>
    <property type="evidence" value="ECO:0007669"/>
    <property type="project" value="UniProtKB-KW"/>
</dbReference>
<dbReference type="GO" id="GO:0003677">
    <property type="term" value="F:DNA binding"/>
    <property type="evidence" value="ECO:0007669"/>
    <property type="project" value="UniProtKB-UniRule"/>
</dbReference>
<comment type="similarity">
    <text evidence="15">Belongs to the papillomaviridae L2 protein family.</text>
</comment>
<name>A0A182BAF1_9PAPI</name>
<dbReference type="EMBL" id="KU350625">
    <property type="protein sequence ID" value="ALX18689.1"/>
    <property type="molecule type" value="Genomic_DNA"/>
</dbReference>
<evidence type="ECO:0000256" key="9">
    <source>
        <dbReference type="ARBA" id="ARBA00022952"/>
    </source>
</evidence>
<keyword evidence="2 15" id="KW-0597">Phosphoprotein</keyword>
<evidence type="ECO:0000256" key="4">
    <source>
        <dbReference type="ARBA" id="ARBA00022562"/>
    </source>
</evidence>
<keyword evidence="1 15" id="KW-1163">Viral penetration into host nucleus</keyword>
<gene>
    <name evidence="15" type="primary">L2</name>
</gene>
<evidence type="ECO:0000313" key="17">
    <source>
        <dbReference type="EMBL" id="ALX18689.1"/>
    </source>
</evidence>
<evidence type="ECO:0000256" key="11">
    <source>
        <dbReference type="ARBA" id="ARBA00023120"/>
    </source>
</evidence>
<feature type="compositionally biased region" description="Low complexity" evidence="16">
    <location>
        <begin position="82"/>
        <end position="103"/>
    </location>
</feature>
<feature type="region of interest" description="Disordered" evidence="16">
    <location>
        <begin position="181"/>
        <end position="201"/>
    </location>
</feature>
<evidence type="ECO:0000256" key="13">
    <source>
        <dbReference type="ARBA" id="ARBA00023157"/>
    </source>
</evidence>
<dbReference type="GO" id="GO:0043657">
    <property type="term" value="C:host cell"/>
    <property type="evidence" value="ECO:0007669"/>
    <property type="project" value="GOC"/>
</dbReference>
<comment type="caution">
    <text evidence="15">Lacks conserved residue(s) required for the propagation of feature annotation.</text>
</comment>
<comment type="PTM">
    <text evidence="15">Highly phosphorylated.</text>
</comment>
<dbReference type="GO" id="GO:0019028">
    <property type="term" value="C:viral capsid"/>
    <property type="evidence" value="ECO:0007669"/>
    <property type="project" value="UniProtKB-UniRule"/>
</dbReference>
<evidence type="ECO:0000256" key="14">
    <source>
        <dbReference type="ARBA" id="ARBA00023296"/>
    </source>
</evidence>
<evidence type="ECO:0000256" key="1">
    <source>
        <dbReference type="ARBA" id="ARBA00022524"/>
    </source>
</evidence>